<proteinExistence type="predicted"/>
<dbReference type="CDD" id="cd01449">
    <property type="entry name" value="TST_Repeat_2"/>
    <property type="match status" value="1"/>
</dbReference>
<evidence type="ECO:0000256" key="1">
    <source>
        <dbReference type="ARBA" id="ARBA00022679"/>
    </source>
</evidence>
<evidence type="ECO:0000313" key="6">
    <source>
        <dbReference type="Proteomes" id="UP000548304"/>
    </source>
</evidence>
<dbReference type="EMBL" id="JACBYW010000001">
    <property type="protein sequence ID" value="NYH76776.1"/>
    <property type="molecule type" value="Genomic_DNA"/>
</dbReference>
<dbReference type="Pfam" id="PF00581">
    <property type="entry name" value="Rhodanese"/>
    <property type="match status" value="2"/>
</dbReference>
<dbReference type="PANTHER" id="PTHR11364">
    <property type="entry name" value="THIOSULFATE SULFERTANSFERASE"/>
    <property type="match status" value="1"/>
</dbReference>
<comment type="caution">
    <text evidence="5">The sequence shown here is derived from an EMBL/GenBank/DDBJ whole genome shotgun (WGS) entry which is preliminary data.</text>
</comment>
<dbReference type="InterPro" id="IPR001307">
    <property type="entry name" value="Thiosulphate_STrfase_CS"/>
</dbReference>
<dbReference type="Proteomes" id="UP000548304">
    <property type="component" value="Unassembled WGS sequence"/>
</dbReference>
<dbReference type="InterPro" id="IPR036873">
    <property type="entry name" value="Rhodanese-like_dom_sf"/>
</dbReference>
<evidence type="ECO:0000256" key="2">
    <source>
        <dbReference type="ARBA" id="ARBA00022737"/>
    </source>
</evidence>
<evidence type="ECO:0000256" key="3">
    <source>
        <dbReference type="SAM" id="MobiDB-lite"/>
    </source>
</evidence>
<feature type="region of interest" description="Disordered" evidence="3">
    <location>
        <begin position="1"/>
        <end position="24"/>
    </location>
</feature>
<accession>A0A852YZD9</accession>
<organism evidence="5 6">
    <name type="scientific">Actinopolyspora biskrensis</name>
    <dbReference type="NCBI Taxonomy" id="1470178"/>
    <lineage>
        <taxon>Bacteria</taxon>
        <taxon>Bacillati</taxon>
        <taxon>Actinomycetota</taxon>
        <taxon>Actinomycetes</taxon>
        <taxon>Actinopolysporales</taxon>
        <taxon>Actinopolysporaceae</taxon>
        <taxon>Actinopolyspora</taxon>
    </lineage>
</organism>
<dbReference type="InterPro" id="IPR045078">
    <property type="entry name" value="TST/MPST-like"/>
</dbReference>
<dbReference type="EC" id="2.8.1.2" evidence="5"/>
<dbReference type="AlphaFoldDB" id="A0A852YZD9"/>
<dbReference type="GO" id="GO:0016784">
    <property type="term" value="F:3-mercaptopyruvate sulfurtransferase activity"/>
    <property type="evidence" value="ECO:0007669"/>
    <property type="project" value="UniProtKB-EC"/>
</dbReference>
<dbReference type="PANTHER" id="PTHR11364:SF27">
    <property type="entry name" value="SULFURTRANSFERASE"/>
    <property type="match status" value="1"/>
</dbReference>
<keyword evidence="1 5" id="KW-0808">Transferase</keyword>
<dbReference type="SMART" id="SM00450">
    <property type="entry name" value="RHOD"/>
    <property type="match status" value="2"/>
</dbReference>
<dbReference type="EC" id="2.8.1.1" evidence="5"/>
<evidence type="ECO:0000259" key="4">
    <source>
        <dbReference type="PROSITE" id="PS50206"/>
    </source>
</evidence>
<keyword evidence="6" id="KW-1185">Reference proteome</keyword>
<dbReference type="InterPro" id="IPR001763">
    <property type="entry name" value="Rhodanese-like_dom"/>
</dbReference>
<dbReference type="CDD" id="cd01448">
    <property type="entry name" value="TST_Repeat_1"/>
    <property type="match status" value="1"/>
</dbReference>
<dbReference type="GO" id="GO:0004792">
    <property type="term" value="F:thiosulfate-cyanide sulfurtransferase activity"/>
    <property type="evidence" value="ECO:0007669"/>
    <property type="project" value="UniProtKB-EC"/>
</dbReference>
<dbReference type="PROSITE" id="PS50206">
    <property type="entry name" value="RHODANESE_3"/>
    <property type="match status" value="2"/>
</dbReference>
<protein>
    <submittedName>
        <fullName evidence="5">Thiosulfate/3-mercaptopyruvate sulfurtransferase</fullName>
        <ecNumber evidence="5">2.8.1.1</ecNumber>
        <ecNumber evidence="5">2.8.1.2</ecNumber>
    </submittedName>
</protein>
<sequence length="294" mass="30947">MSSDLDRPEAMMTPLISPSELRSTWEEEPAPTLLDVRWNLMGPPGRQEYDRAHLPGAVFVDLDTELAAPPGPGGRHPLPDAGELQRAFRDAGVGSERPVVVHDSGDGSVAARGWWLLRWAGHGRVFVLDGGFAAWVEEGGPTTTRVPRPEPGDFVVEPGGMPTADADAAARLARTGVLLDARAGERYRGEREPVDPRAGHIPGAVNAPAAEHVAPNGRWRAPEELAQRFAGLGVSEAGEVGAYCGSGVNACSVVLALEQAGLCSPDEPAVLYPGSWSEWAGDPRRAAAVGPEAG</sequence>
<dbReference type="Gene3D" id="3.40.250.10">
    <property type="entry name" value="Rhodanese-like domain"/>
    <property type="match status" value="2"/>
</dbReference>
<keyword evidence="2" id="KW-0677">Repeat</keyword>
<gene>
    <name evidence="5" type="ORF">FHR84_000090</name>
</gene>
<name>A0A852YZD9_9ACTN</name>
<reference evidence="5 6" key="1">
    <citation type="submission" date="2020-07" db="EMBL/GenBank/DDBJ databases">
        <title>Genomic Encyclopedia of Type Strains, Phase III (KMG-III): the genomes of soil and plant-associated and newly described type strains.</title>
        <authorList>
            <person name="Whitman W."/>
        </authorList>
    </citation>
    <scope>NUCLEOTIDE SEQUENCE [LARGE SCALE GENOMIC DNA]</scope>
    <source>
        <strain evidence="5 6">CECT 8576</strain>
    </source>
</reference>
<dbReference type="SUPFAM" id="SSF52821">
    <property type="entry name" value="Rhodanese/Cell cycle control phosphatase"/>
    <property type="match status" value="2"/>
</dbReference>
<dbReference type="PROSITE" id="PS00380">
    <property type="entry name" value="RHODANESE_1"/>
    <property type="match status" value="1"/>
</dbReference>
<keyword evidence="5" id="KW-0670">Pyruvate</keyword>
<feature type="domain" description="Rhodanese" evidence="4">
    <location>
        <begin position="27"/>
        <end position="144"/>
    </location>
</feature>
<feature type="domain" description="Rhodanese" evidence="4">
    <location>
        <begin position="172"/>
        <end position="288"/>
    </location>
</feature>
<evidence type="ECO:0000313" key="5">
    <source>
        <dbReference type="EMBL" id="NYH76776.1"/>
    </source>
</evidence>